<gene>
    <name evidence="2" type="ORF">MUB46_01800</name>
</gene>
<organism evidence="2 3">
    <name type="scientific">Microbaculum marinisediminis</name>
    <dbReference type="NCBI Taxonomy" id="2931392"/>
    <lineage>
        <taxon>Bacteria</taxon>
        <taxon>Pseudomonadati</taxon>
        <taxon>Pseudomonadota</taxon>
        <taxon>Alphaproteobacteria</taxon>
        <taxon>Hyphomicrobiales</taxon>
        <taxon>Tepidamorphaceae</taxon>
        <taxon>Microbaculum</taxon>
    </lineage>
</organism>
<evidence type="ECO:0000256" key="1">
    <source>
        <dbReference type="SAM" id="MobiDB-lite"/>
    </source>
</evidence>
<sequence>MTSSETAPAGKAGAQGKTSDGGGAGKGPWTVNADGTITVPLSRPLDTHGGPVRELKLREPGADLYFKYGPPMDVELTGYDDNDNPIGRKVIRHGVIGKYIAACSGLDELVLEGLAIRDVIVVGNAVGEFLNDAGN</sequence>
<dbReference type="AlphaFoldDB" id="A0AAW5QTP2"/>
<dbReference type="RefSeq" id="WP_261614147.1">
    <property type="nucleotide sequence ID" value="NZ_JALIDZ010000001.1"/>
</dbReference>
<protein>
    <submittedName>
        <fullName evidence="2">Phage tail assembly protein</fullName>
    </submittedName>
</protein>
<name>A0AAW5QTP2_9HYPH</name>
<comment type="caution">
    <text evidence="2">The sequence shown here is derived from an EMBL/GenBank/DDBJ whole genome shotgun (WGS) entry which is preliminary data.</text>
</comment>
<dbReference type="Proteomes" id="UP001320898">
    <property type="component" value="Unassembled WGS sequence"/>
</dbReference>
<accession>A0AAW5QTP2</accession>
<feature type="region of interest" description="Disordered" evidence="1">
    <location>
        <begin position="1"/>
        <end position="53"/>
    </location>
</feature>
<proteinExistence type="predicted"/>
<evidence type="ECO:0000313" key="3">
    <source>
        <dbReference type="Proteomes" id="UP001320898"/>
    </source>
</evidence>
<dbReference type="EMBL" id="JALIDZ010000001">
    <property type="protein sequence ID" value="MCT8970582.1"/>
    <property type="molecule type" value="Genomic_DNA"/>
</dbReference>
<evidence type="ECO:0000313" key="2">
    <source>
        <dbReference type="EMBL" id="MCT8970582.1"/>
    </source>
</evidence>
<reference evidence="2 3" key="1">
    <citation type="submission" date="2022-04" db="EMBL/GenBank/DDBJ databases">
        <authorList>
            <person name="Ye Y.-Q."/>
            <person name="Du Z.-J."/>
        </authorList>
    </citation>
    <scope>NUCLEOTIDE SEQUENCE [LARGE SCALE GENOMIC DNA]</scope>
    <source>
        <strain evidence="2 3">A6E488</strain>
    </source>
</reference>
<keyword evidence="3" id="KW-1185">Reference proteome</keyword>